<dbReference type="Proteomes" id="UP000018896">
    <property type="component" value="Unassembled WGS sequence"/>
</dbReference>
<proteinExistence type="predicted"/>
<dbReference type="RefSeq" id="WP_035668022.1">
    <property type="nucleotide sequence ID" value="NZ_BAUV01000067.1"/>
</dbReference>
<evidence type="ECO:0000259" key="1">
    <source>
        <dbReference type="SMART" id="SM00914"/>
    </source>
</evidence>
<evidence type="ECO:0000313" key="3">
    <source>
        <dbReference type="Proteomes" id="UP000018896"/>
    </source>
</evidence>
<dbReference type="OrthoDB" id="2878915at2"/>
<comment type="caution">
    <text evidence="2">The sequence shown here is derived from an EMBL/GenBank/DDBJ whole genome shotgun (WGS) entry which is preliminary data.</text>
</comment>
<dbReference type="Pfam" id="PF08858">
    <property type="entry name" value="IDEAL"/>
    <property type="match status" value="1"/>
</dbReference>
<dbReference type="EMBL" id="BAUV01000067">
    <property type="protein sequence ID" value="GAE37352.1"/>
    <property type="molecule type" value="Genomic_DNA"/>
</dbReference>
<feature type="domain" description="IDEAL" evidence="1">
    <location>
        <begin position="37"/>
        <end position="73"/>
    </location>
</feature>
<dbReference type="SMART" id="SM00914">
    <property type="entry name" value="IDEAL"/>
    <property type="match status" value="1"/>
</dbReference>
<sequence length="98" mass="11668">MINEFSMNPSVTRQLKVIKSLQSRSEGTVQSLYAQAVLEYSLYYFKKEFLYQQIDEVLLNRNEERFNELVVEYNQLIESHRDGKTVSEDGFELHLHFD</sequence>
<dbReference type="STRING" id="1236973.JCM9157_4626"/>
<reference evidence="2 3" key="1">
    <citation type="journal article" date="2014" name="Genome Announc.">
        <title>Draft Genome Sequences of Three Alkaliphilic Bacillus Strains, Bacillus wakoensis JCM 9140T, Bacillus akibai JCM 9157T, and Bacillus hemicellulosilyticus JCM 9152T.</title>
        <authorList>
            <person name="Yuki M."/>
            <person name="Oshima K."/>
            <person name="Suda W."/>
            <person name="Oshida Y."/>
            <person name="Kitamura K."/>
            <person name="Iida T."/>
            <person name="Hattori M."/>
            <person name="Ohkuma M."/>
        </authorList>
    </citation>
    <scope>NUCLEOTIDE SEQUENCE [LARGE SCALE GENOMIC DNA]</scope>
    <source>
        <strain evidence="2 3">JCM 9157</strain>
    </source>
</reference>
<dbReference type="InterPro" id="IPR014957">
    <property type="entry name" value="IDEAL_dom"/>
</dbReference>
<dbReference type="Gene3D" id="4.10.810.10">
    <property type="entry name" value="Virus Scaffolding Protein, Chain A"/>
    <property type="match status" value="1"/>
</dbReference>
<gene>
    <name evidence="2" type="ORF">JCM9157_4626</name>
</gene>
<protein>
    <recommendedName>
        <fullName evidence="1">IDEAL domain-containing protein</fullName>
    </recommendedName>
</protein>
<evidence type="ECO:0000313" key="2">
    <source>
        <dbReference type="EMBL" id="GAE37352.1"/>
    </source>
</evidence>
<dbReference type="InterPro" id="IPR027393">
    <property type="entry name" value="Virus_scaffolding_prot_C"/>
</dbReference>
<organism evidence="2 3">
    <name type="scientific">Halalkalibacter akibai (strain ATCC 43226 / DSM 21942 / CIP 109018 / JCM 9157 / 1139)</name>
    <name type="common">Bacillus akibai</name>
    <dbReference type="NCBI Taxonomy" id="1236973"/>
    <lineage>
        <taxon>Bacteria</taxon>
        <taxon>Bacillati</taxon>
        <taxon>Bacillota</taxon>
        <taxon>Bacilli</taxon>
        <taxon>Bacillales</taxon>
        <taxon>Bacillaceae</taxon>
        <taxon>Halalkalibacter</taxon>
    </lineage>
</organism>
<accession>W4QZL9</accession>
<keyword evidence="3" id="KW-1185">Reference proteome</keyword>
<dbReference type="eggNOG" id="ENOG50325IP">
    <property type="taxonomic scope" value="Bacteria"/>
</dbReference>
<dbReference type="AlphaFoldDB" id="W4QZL9"/>
<name>W4QZL9_HALA3</name>